<evidence type="ECO:0000256" key="4">
    <source>
        <dbReference type="ARBA" id="ARBA00022676"/>
    </source>
</evidence>
<evidence type="ECO:0000259" key="8">
    <source>
        <dbReference type="SMART" id="SM00746"/>
    </source>
</evidence>
<keyword evidence="3" id="KW-0313">Glucose metabolism</keyword>
<protein>
    <submittedName>
        <fullName evidence="9">Glycosyl transferase, group 1</fullName>
    </submittedName>
</protein>
<dbReference type="InterPro" id="IPR049438">
    <property type="entry name" value="TreT_GT1"/>
</dbReference>
<keyword evidence="4" id="KW-0328">Glycosyltransferase</keyword>
<geneLocation type="plasmid" evidence="9">
    <name>pFRL3</name>
</geneLocation>
<dbReference type="GO" id="GO:0016757">
    <property type="term" value="F:glycosyltransferase activity"/>
    <property type="evidence" value="ECO:0007669"/>
    <property type="project" value="UniProtKB-KW"/>
</dbReference>
<dbReference type="GO" id="GO:0006006">
    <property type="term" value="P:glucose metabolic process"/>
    <property type="evidence" value="ECO:0007669"/>
    <property type="project" value="UniProtKB-KW"/>
</dbReference>
<comment type="subunit">
    <text evidence="2">Homodimer.</text>
</comment>
<gene>
    <name evidence="9" type="ORF">pFRL3_185</name>
</gene>
<dbReference type="Pfam" id="PF04945">
    <property type="entry name" value="YHS"/>
    <property type="match status" value="1"/>
</dbReference>
<dbReference type="Pfam" id="PF00534">
    <property type="entry name" value="Glycos_transf_1"/>
    <property type="match status" value="1"/>
</dbReference>
<dbReference type="SMART" id="SM00746">
    <property type="entry name" value="TRASH"/>
    <property type="match status" value="1"/>
</dbReference>
<evidence type="ECO:0000256" key="2">
    <source>
        <dbReference type="ARBA" id="ARBA00011738"/>
    </source>
</evidence>
<sequence>MPPHPGRRALQSGRLQMRPADVSRPGQAPDAAERAAAVAREGLARDAFRPAGREDGNGRRMMHEEPSMLQTVDVGRQHLDAYRACCGDAEVDEVRALAVPLEGARVLQVNATSYGGGVAEILRSQVPLMRDLGLVADWKTITGSPEFFTVTKAIHNGLQGDPRGVEEAAWRVYDKISAEFSAQLEESYDVVVVHDPQPLALPHLRGRSDAAWMWRCHIDSSQPNPDVWARLRPLLADYDAAVFTLGAFAPPDLPTGRVEIIPPAIDPLSPKNMDLEEGFAARVLGWIGMDTTRPLLTQVSRFDPWKDPLGVITAYHLVKRQMPDVQLALVGAMALDDPEGWQVYRQISEAVADDPDIYLLTNLTGVGNIEVNAFQRHADVVIQKSLREGFGLVVSEAVWKGTPVVAGRAGGIPLQLPDGAGGHLVSSADECAEAVLALLADPANARRMAAAGREVVRRRFLLPRLIADELRLIASLLDTPEPATRVLPSVGVAGEDRDPVCGMRVNADAAYHTRHDGTLFRFCSASCQRQFALSPQLYLRAVFGARGRSQARRDG</sequence>
<evidence type="ECO:0000256" key="5">
    <source>
        <dbReference type="ARBA" id="ARBA00022679"/>
    </source>
</evidence>
<dbReference type="Pfam" id="PF21269">
    <property type="entry name" value="TreT_GT1"/>
    <property type="match status" value="1"/>
</dbReference>
<reference evidence="9" key="1">
    <citation type="submission" date="2013-09" db="EMBL/GenBank/DDBJ databases">
        <title>Complete nucleotide sequence of Streptomyces linear plasmid pFRL3.</title>
        <authorList>
            <person name="Chen Z."/>
            <person name="Fang P."/>
            <person name="Qin Z."/>
        </authorList>
    </citation>
    <scope>NUCLEOTIDE SEQUENCE</scope>
    <source>
        <plasmid evidence="9">pFRL3</plasmid>
    </source>
</reference>
<feature type="compositionally biased region" description="Low complexity" evidence="7">
    <location>
        <begin position="28"/>
        <end position="41"/>
    </location>
</feature>
<evidence type="ECO:0000256" key="7">
    <source>
        <dbReference type="SAM" id="MobiDB-lite"/>
    </source>
</evidence>
<accession>V9Z335</accession>
<dbReference type="SUPFAM" id="SSF53756">
    <property type="entry name" value="UDP-Glycosyltransferase/glycogen phosphorylase"/>
    <property type="match status" value="1"/>
</dbReference>
<keyword evidence="6" id="KW-0119">Carbohydrate metabolism</keyword>
<dbReference type="PANTHER" id="PTHR47779:SF1">
    <property type="entry name" value="SYNTHASE (CCG-9), PUTATIVE (AFU_ORTHOLOGUE AFUA_3G12100)-RELATED"/>
    <property type="match status" value="1"/>
</dbReference>
<keyword evidence="9" id="KW-0614">Plasmid</keyword>
<dbReference type="AlphaFoldDB" id="V9Z335"/>
<name>V9Z335_9ACTN</name>
<dbReference type="PANTHER" id="PTHR47779">
    <property type="entry name" value="SYNTHASE (CCG-9), PUTATIVE (AFU_ORTHOLOGUE AFUA_3G12100)-RELATED"/>
    <property type="match status" value="1"/>
</dbReference>
<proteinExistence type="inferred from homology"/>
<evidence type="ECO:0000256" key="6">
    <source>
        <dbReference type="ARBA" id="ARBA00023277"/>
    </source>
</evidence>
<dbReference type="InterPro" id="IPR001296">
    <property type="entry name" value="Glyco_trans_1"/>
</dbReference>
<keyword evidence="5 9" id="KW-0808">Transferase</keyword>
<comment type="similarity">
    <text evidence="1">Belongs to the glycosyltransferase group 1 family. Glycosyltransferase 4 subfamily.</text>
</comment>
<evidence type="ECO:0000256" key="1">
    <source>
        <dbReference type="ARBA" id="ARBA00009481"/>
    </source>
</evidence>
<dbReference type="InterPro" id="IPR007029">
    <property type="entry name" value="YHS_dom"/>
</dbReference>
<dbReference type="Gene3D" id="3.40.50.2000">
    <property type="entry name" value="Glycogen Phosphorylase B"/>
    <property type="match status" value="2"/>
</dbReference>
<dbReference type="EMBL" id="KF602048">
    <property type="protein sequence ID" value="AHE38962.1"/>
    <property type="molecule type" value="Genomic_DNA"/>
</dbReference>
<evidence type="ECO:0000313" key="9">
    <source>
        <dbReference type="EMBL" id="AHE38962.1"/>
    </source>
</evidence>
<dbReference type="InterPro" id="IPR011017">
    <property type="entry name" value="TRASH_dom"/>
</dbReference>
<feature type="domain" description="TRASH" evidence="8">
    <location>
        <begin position="498"/>
        <end position="535"/>
    </location>
</feature>
<feature type="region of interest" description="Disordered" evidence="7">
    <location>
        <begin position="1"/>
        <end position="65"/>
    </location>
</feature>
<dbReference type="InterPro" id="IPR052078">
    <property type="entry name" value="Trehalose_Metab_GTase"/>
</dbReference>
<evidence type="ECO:0000256" key="3">
    <source>
        <dbReference type="ARBA" id="ARBA00022526"/>
    </source>
</evidence>
<organism evidence="9">
    <name type="scientific">Streptomyces sp. FR1</name>
    <dbReference type="NCBI Taxonomy" id="349971"/>
    <lineage>
        <taxon>Bacteria</taxon>
        <taxon>Bacillati</taxon>
        <taxon>Actinomycetota</taxon>
        <taxon>Actinomycetes</taxon>
        <taxon>Kitasatosporales</taxon>
        <taxon>Streptomycetaceae</taxon>
        <taxon>Streptomyces</taxon>
    </lineage>
</organism>
<feature type="compositionally biased region" description="Basic and acidic residues" evidence="7">
    <location>
        <begin position="42"/>
        <end position="65"/>
    </location>
</feature>